<dbReference type="EMBL" id="QRUN01000014">
    <property type="protein sequence ID" value="RGR67450.1"/>
    <property type="molecule type" value="Genomic_DNA"/>
</dbReference>
<dbReference type="AlphaFoldDB" id="A0A3R5WCW1"/>
<protein>
    <recommendedName>
        <fullName evidence="3">Guanylate cyclase domain-containing protein</fullName>
    </recommendedName>
</protein>
<evidence type="ECO:0000313" key="2">
    <source>
        <dbReference type="Proteomes" id="UP000285820"/>
    </source>
</evidence>
<reference evidence="1 2" key="1">
    <citation type="submission" date="2018-08" db="EMBL/GenBank/DDBJ databases">
        <title>A genome reference for cultivated species of the human gut microbiota.</title>
        <authorList>
            <person name="Zou Y."/>
            <person name="Xue W."/>
            <person name="Luo G."/>
        </authorList>
    </citation>
    <scope>NUCLEOTIDE SEQUENCE [LARGE SCALE GENOMIC DNA]</scope>
    <source>
        <strain evidence="1 2">AF24-4</strain>
    </source>
</reference>
<gene>
    <name evidence="1" type="ORF">DWY29_10390</name>
</gene>
<sequence>MYYVGFLDILGFKKIVCEKEEKDILNIFEQIQCIIDNLKKEFDIVPIFYRIMSDSIVVACDDSIPPALTVVLYCCGKIQELLLANGILLRGGVSHGKFYYNEAIMYGKGLVSAYELENNISKYPRIVVDTSSIIEYKSKMKDTDVYFELFNLLEKDTQDIYYIDTALMYLHDISQKELIYRIKKIKELLEKNLLNIKLPLNVREKYIWIKDEFNDFMKRNPQYSSYQIKIDVK</sequence>
<accession>A0A3R5WCW1</accession>
<name>A0A3R5WCW1_9FIRM</name>
<comment type="caution">
    <text evidence="1">The sequence shown here is derived from an EMBL/GenBank/DDBJ whole genome shotgun (WGS) entry which is preliminary data.</text>
</comment>
<dbReference type="Proteomes" id="UP000285820">
    <property type="component" value="Unassembled WGS sequence"/>
</dbReference>
<evidence type="ECO:0000313" key="1">
    <source>
        <dbReference type="EMBL" id="RGR67450.1"/>
    </source>
</evidence>
<dbReference type="RefSeq" id="WP_118126321.1">
    <property type="nucleotide sequence ID" value="NZ_QRUN01000014.1"/>
</dbReference>
<organism evidence="1 2">
    <name type="scientific">Roseburia inulinivorans</name>
    <dbReference type="NCBI Taxonomy" id="360807"/>
    <lineage>
        <taxon>Bacteria</taxon>
        <taxon>Bacillati</taxon>
        <taxon>Bacillota</taxon>
        <taxon>Clostridia</taxon>
        <taxon>Lachnospirales</taxon>
        <taxon>Lachnospiraceae</taxon>
        <taxon>Roseburia</taxon>
    </lineage>
</organism>
<evidence type="ECO:0008006" key="3">
    <source>
        <dbReference type="Google" id="ProtNLM"/>
    </source>
</evidence>
<proteinExistence type="predicted"/>